<feature type="transmembrane region" description="Helical" evidence="12">
    <location>
        <begin position="1626"/>
        <end position="1649"/>
    </location>
</feature>
<feature type="region of interest" description="Disordered" evidence="11">
    <location>
        <begin position="331"/>
        <end position="385"/>
    </location>
</feature>
<keyword evidence="9" id="KW-1015">Disulfide bond</keyword>
<feature type="domain" description="SSD" evidence="14">
    <location>
        <begin position="747"/>
        <end position="930"/>
    </location>
</feature>
<dbReference type="InterPro" id="IPR032190">
    <property type="entry name" value="NPC1_N"/>
</dbReference>
<feature type="transmembrane region" description="Helical" evidence="12">
    <location>
        <begin position="868"/>
        <end position="893"/>
    </location>
</feature>
<dbReference type="OrthoDB" id="6510177at2759"/>
<feature type="transmembrane region" description="Helical" evidence="12">
    <location>
        <begin position="1393"/>
        <end position="1412"/>
    </location>
</feature>
<feature type="transmembrane region" description="Helical" evidence="12">
    <location>
        <begin position="905"/>
        <end position="930"/>
    </location>
</feature>
<evidence type="ECO:0000256" key="5">
    <source>
        <dbReference type="ARBA" id="ARBA00022729"/>
    </source>
</evidence>
<evidence type="ECO:0000256" key="4">
    <source>
        <dbReference type="ARBA" id="ARBA00022692"/>
    </source>
</evidence>
<feature type="compositionally biased region" description="Low complexity" evidence="11">
    <location>
        <begin position="954"/>
        <end position="963"/>
    </location>
</feature>
<feature type="transmembrane region" description="Helical" evidence="12">
    <location>
        <begin position="803"/>
        <end position="832"/>
    </location>
</feature>
<dbReference type="Proteomes" id="UP000613740">
    <property type="component" value="Unassembled WGS sequence"/>
</dbReference>
<accession>A0A835WFQ2</accession>
<feature type="compositionally biased region" description="Pro residues" evidence="11">
    <location>
        <begin position="23"/>
        <end position="41"/>
    </location>
</feature>
<dbReference type="GO" id="GO:0032934">
    <property type="term" value="F:sterol binding"/>
    <property type="evidence" value="ECO:0007669"/>
    <property type="project" value="TreeGrafter"/>
</dbReference>
<comment type="subcellular location">
    <subcellularLocation>
        <location evidence="1">Membrane</location>
        <topology evidence="1">Multi-pass membrane protein</topology>
    </subcellularLocation>
</comment>
<dbReference type="PROSITE" id="PS50156">
    <property type="entry name" value="SSD"/>
    <property type="match status" value="1"/>
</dbReference>
<feature type="compositionally biased region" description="Gly residues" evidence="11">
    <location>
        <begin position="1509"/>
        <end position="1519"/>
    </location>
</feature>
<dbReference type="PANTHER" id="PTHR45727:SF2">
    <property type="entry name" value="NPC INTRACELLULAR CHOLESTEROL TRANSPORTER 1"/>
    <property type="match status" value="1"/>
</dbReference>
<feature type="signal peptide" evidence="13">
    <location>
        <begin position="1"/>
        <end position="19"/>
    </location>
</feature>
<evidence type="ECO:0000313" key="15">
    <source>
        <dbReference type="EMBL" id="KAG2446546.1"/>
    </source>
</evidence>
<dbReference type="InterPro" id="IPR053958">
    <property type="entry name" value="HMGCR/SNAP/NPC1-like_SSD"/>
</dbReference>
<feature type="compositionally biased region" description="Low complexity" evidence="11">
    <location>
        <begin position="523"/>
        <end position="534"/>
    </location>
</feature>
<feature type="transmembrane region" description="Helical" evidence="12">
    <location>
        <begin position="451"/>
        <end position="469"/>
    </location>
</feature>
<evidence type="ECO:0000256" key="11">
    <source>
        <dbReference type="SAM" id="MobiDB-lite"/>
    </source>
</evidence>
<feature type="region of interest" description="Disordered" evidence="11">
    <location>
        <begin position="18"/>
        <end position="47"/>
    </location>
</feature>
<comment type="similarity">
    <text evidence="2">Belongs to the patched family.</text>
</comment>
<comment type="caution">
    <text evidence="15">The sequence shown here is derived from an EMBL/GenBank/DDBJ whole genome shotgun (WGS) entry which is preliminary data.</text>
</comment>
<keyword evidence="5 13" id="KW-0732">Signal</keyword>
<name>A0A835WFQ2_9CHLO</name>
<feature type="region of interest" description="Disordered" evidence="11">
    <location>
        <begin position="514"/>
        <end position="550"/>
    </location>
</feature>
<dbReference type="PANTHER" id="PTHR45727">
    <property type="entry name" value="NPC INTRACELLULAR CHOLESTEROL TRANSPORTER 1"/>
    <property type="match status" value="1"/>
</dbReference>
<feature type="transmembrane region" description="Helical" evidence="12">
    <location>
        <begin position="1588"/>
        <end position="1614"/>
    </location>
</feature>
<sequence>MRGFLAALVLVAAGNSVRSQPDVAPPPVYPGPSPAPAPSPAPSSSWLTRDHSPGMCATYGTCGHRRDGDPLPCAANVPAAPPGEALATALQAVCPGLWADAGGPAGRYCCTADQVQRISSDTAKAMPFIVGCPACRRNFIQLWCVTTCSPDQATFANVTAVQTAFDTASTDAVSELEYWVSEQYSTQLYDSCKDVKFGAANVPAMSFIGGGATSGQAWLDFLGTLKDKRFPPIGSPIQIYFRPENATPPGLSSLVDRVVACGDNAFRCSCSDCPAAQGCAQPAPEPPPPPPACHVGSLGCLTFTLIWVYAATAACVLAGYALGGAGGGGGGGGTARAAGGHGATGAEAAGVDAEAEAEAEGGGRKERAARRAAPAGWEQDDFGDASGAGRLGQPLLARAAAAAAAGTGAGAGADAGATAGATAGGHRPPFMERLLQRGYYRLGLFAGTHPVAVAALGLGLVGLCCLGLLRFRVETDPQRLWVGPESQAAQERAAYEASFGPFYRVEQMILATQPSLPSPPPSALTSASPSASASAHHERAAANSSSSGGGAAPAAAAAAAPILADARRLELLFDMQQLVDELEAPLVHPDGSRGVVRLRDVCFKPFGDECATQSVLQYWRLNRTLYRTEQARPAGSPGRMTPEYCFSHWFTECRSAFQAPIDPHVVLGGFPVGDQFTTYTAGATSFVTTYPVSSEPQLRAAAAAWEAAFISLAAGRLSAMAAEAGLSLSFSTERSVQDELTRESRADAGTVAASYGIMLLYIAAALGSFPPPWSVWWAARGRGLQAAAVWLRRGALTSRAGLGLAGVAIVALSVAGALGLVSAAGLWCTLIIMEVIPFLVLAVGVDNMFVLAHAMAKQDHALPPAERLALALAAAGPSITLAAACETAAFALGGVLTSMPAVRNFSLAAAAAVALDFGLQVTVFAALLVLDVRRLQSRRPDCLPCLQLQPEQLQPGGRSAAAAARRRRRGGGGRGGGGGSPYRAAGTAMVMERHYGGTKDVLDEDELYEYAVAASSEYGNEEDRPPYIGPSSDGEVDEHSYWSLQRVLQAYFERVHAPLLSRPAAQAAVLLAFAASTCVCLALLPRLQVGLDQAVALPRDSYLQPYYRDVLAQLRVGPPLLLVVEGLDLDPAARQVEALCGVAGCAPDSLVNRVSAAARDPGRTYIAAAAASWLDDFMSWLSPDLPACCRSRSADALHSPVGSLTTTSTSSSSGQSPAASLFTLTAGGAAAATAAGGYCPPPDQPPCSTNASACAGCRTCVQAAFEGGRPSVPQFQAYLPWFLGAKPSEGCAKGGVGAYSSSLQRADPADPTSVAGLLGGAPQQEGGGKGGRVAASSFRTYYRPLSRQSDFIEAMRQSRAFAAAASRELGLRIYSYSLFHVFFEQYLGVAGDALRMVGLPLLAVVGVAWGLGGSLGGAALLAAVLGSLLLHLGGAMVLAGIQVNAVSLVNLAMALGIAVEFCAHVLHAYMVAVAPPPPPAPPEQQLELRPGWRRQQQQQQEGGQERQGQGQGHGQEAAGGSGVWSRLLARLRGGGGGGGGGYAPLPAAAADGPSAEVSGGSGGGGGTGGVWRLGCLGGQQRAARSRAALVSVGASVLSGVTLTKLVGVAVLAFARTQIFEIYYFRLYAALVVAGAAHGLVLLPVLLALAGPTAVF</sequence>
<dbReference type="InterPro" id="IPR000731">
    <property type="entry name" value="SSD"/>
</dbReference>
<feature type="transmembrane region" description="Helical" evidence="12">
    <location>
        <begin position="1448"/>
        <end position="1472"/>
    </location>
</feature>
<reference evidence="15" key="1">
    <citation type="journal article" date="2020" name="bioRxiv">
        <title>Comparative genomics of Chlamydomonas.</title>
        <authorList>
            <person name="Craig R.J."/>
            <person name="Hasan A.R."/>
            <person name="Ness R.W."/>
            <person name="Keightley P.D."/>
        </authorList>
    </citation>
    <scope>NUCLEOTIDE SEQUENCE</scope>
    <source>
        <strain evidence="15">CCAP 11/173</strain>
    </source>
</reference>
<evidence type="ECO:0000256" key="2">
    <source>
        <dbReference type="ARBA" id="ARBA00005585"/>
    </source>
</evidence>
<protein>
    <recommendedName>
        <fullName evidence="14">SSD domain-containing protein</fullName>
    </recommendedName>
</protein>
<evidence type="ECO:0000256" key="9">
    <source>
        <dbReference type="ARBA" id="ARBA00023157"/>
    </source>
</evidence>
<evidence type="ECO:0000256" key="13">
    <source>
        <dbReference type="SAM" id="SignalP"/>
    </source>
</evidence>
<feature type="compositionally biased region" description="Low complexity" evidence="11">
    <location>
        <begin position="1493"/>
        <end position="1508"/>
    </location>
</feature>
<evidence type="ECO:0000256" key="1">
    <source>
        <dbReference type="ARBA" id="ARBA00004141"/>
    </source>
</evidence>
<feature type="region of interest" description="Disordered" evidence="11">
    <location>
        <begin position="1313"/>
        <end position="1332"/>
    </location>
</feature>
<organism evidence="15 16">
    <name type="scientific">Chlamydomonas schloesseri</name>
    <dbReference type="NCBI Taxonomy" id="2026947"/>
    <lineage>
        <taxon>Eukaryota</taxon>
        <taxon>Viridiplantae</taxon>
        <taxon>Chlorophyta</taxon>
        <taxon>core chlorophytes</taxon>
        <taxon>Chlorophyceae</taxon>
        <taxon>CS clade</taxon>
        <taxon>Chlamydomonadales</taxon>
        <taxon>Chlamydomonadaceae</taxon>
        <taxon>Chlamydomonas</taxon>
    </lineage>
</organism>
<evidence type="ECO:0000256" key="6">
    <source>
        <dbReference type="ARBA" id="ARBA00022989"/>
    </source>
</evidence>
<keyword evidence="3" id="KW-0813">Transport</keyword>
<evidence type="ECO:0000256" key="7">
    <source>
        <dbReference type="ARBA" id="ARBA00023055"/>
    </source>
</evidence>
<feature type="region of interest" description="Disordered" evidence="11">
    <location>
        <begin position="954"/>
        <end position="982"/>
    </location>
</feature>
<evidence type="ECO:0000256" key="10">
    <source>
        <dbReference type="ARBA" id="ARBA00023180"/>
    </source>
</evidence>
<keyword evidence="7" id="KW-0445">Lipid transport</keyword>
<evidence type="ECO:0000256" key="12">
    <source>
        <dbReference type="SAM" id="Phobius"/>
    </source>
</evidence>
<dbReference type="GO" id="GO:0015918">
    <property type="term" value="P:sterol transport"/>
    <property type="evidence" value="ECO:0007669"/>
    <property type="project" value="TreeGrafter"/>
</dbReference>
<feature type="compositionally biased region" description="Gly residues" evidence="11">
    <location>
        <begin position="331"/>
        <end position="343"/>
    </location>
</feature>
<gene>
    <name evidence="15" type="ORF">HYH02_008533</name>
</gene>
<dbReference type="Gene3D" id="1.20.1640.10">
    <property type="entry name" value="Multidrug efflux transporter AcrB transmembrane domain"/>
    <property type="match status" value="2"/>
</dbReference>
<dbReference type="Pfam" id="PF22314">
    <property type="entry name" value="NPC1_MLD"/>
    <property type="match status" value="1"/>
</dbReference>
<keyword evidence="4 12" id="KW-0812">Transmembrane</keyword>
<dbReference type="GO" id="GO:0016020">
    <property type="term" value="C:membrane"/>
    <property type="evidence" value="ECO:0007669"/>
    <property type="project" value="UniProtKB-SubCell"/>
</dbReference>
<evidence type="ECO:0000256" key="3">
    <source>
        <dbReference type="ARBA" id="ARBA00022448"/>
    </source>
</evidence>
<dbReference type="Pfam" id="PF16414">
    <property type="entry name" value="NPC1_N"/>
    <property type="match status" value="1"/>
</dbReference>
<dbReference type="SUPFAM" id="SSF82866">
    <property type="entry name" value="Multidrug efflux transporter AcrB transmembrane domain"/>
    <property type="match status" value="2"/>
</dbReference>
<evidence type="ECO:0000259" key="14">
    <source>
        <dbReference type="PROSITE" id="PS50156"/>
    </source>
</evidence>
<keyword evidence="8 12" id="KW-0472">Membrane</keyword>
<feature type="transmembrane region" description="Helical" evidence="12">
    <location>
        <begin position="1418"/>
        <end position="1441"/>
    </location>
</feature>
<dbReference type="InterPro" id="IPR053956">
    <property type="entry name" value="NPC1_MLD"/>
</dbReference>
<evidence type="ECO:0000313" key="16">
    <source>
        <dbReference type="Proteomes" id="UP000613740"/>
    </source>
</evidence>
<keyword evidence="10" id="KW-0325">Glycoprotein</keyword>
<feature type="chain" id="PRO_5032344475" description="SSD domain-containing protein" evidence="13">
    <location>
        <begin position="20"/>
        <end position="1655"/>
    </location>
</feature>
<feature type="region of interest" description="Disordered" evidence="11">
    <location>
        <begin position="1491"/>
        <end position="1519"/>
    </location>
</feature>
<keyword evidence="6 12" id="KW-1133">Transmembrane helix</keyword>
<proteinExistence type="inferred from homology"/>
<evidence type="ECO:0000256" key="8">
    <source>
        <dbReference type="ARBA" id="ARBA00023136"/>
    </source>
</evidence>
<dbReference type="Pfam" id="PF12349">
    <property type="entry name" value="Sterol-sensing"/>
    <property type="match status" value="1"/>
</dbReference>
<feature type="compositionally biased region" description="Low complexity" evidence="11">
    <location>
        <begin position="541"/>
        <end position="550"/>
    </location>
</feature>
<dbReference type="EMBL" id="JAEHOD010000026">
    <property type="protein sequence ID" value="KAG2446546.1"/>
    <property type="molecule type" value="Genomic_DNA"/>
</dbReference>
<keyword evidence="16" id="KW-1185">Reference proteome</keyword>